<name>A0AA37Q7Q9_9BACT</name>
<protein>
    <submittedName>
        <fullName evidence="2">Sugar kinase</fullName>
    </submittedName>
</protein>
<evidence type="ECO:0000313" key="2">
    <source>
        <dbReference type="EMBL" id="GLC23901.1"/>
    </source>
</evidence>
<dbReference type="Pfam" id="PF00480">
    <property type="entry name" value="ROK"/>
    <property type="match status" value="1"/>
</dbReference>
<evidence type="ECO:0000256" key="1">
    <source>
        <dbReference type="ARBA" id="ARBA00006479"/>
    </source>
</evidence>
<dbReference type="PANTHER" id="PTHR18964">
    <property type="entry name" value="ROK (REPRESSOR, ORF, KINASE) FAMILY"/>
    <property type="match status" value="1"/>
</dbReference>
<dbReference type="Gene3D" id="3.30.420.40">
    <property type="match status" value="2"/>
</dbReference>
<dbReference type="InterPro" id="IPR036390">
    <property type="entry name" value="WH_DNA-bd_sf"/>
</dbReference>
<dbReference type="SUPFAM" id="SSF53067">
    <property type="entry name" value="Actin-like ATPase domain"/>
    <property type="match status" value="1"/>
</dbReference>
<dbReference type="InterPro" id="IPR043129">
    <property type="entry name" value="ATPase_NBD"/>
</dbReference>
<keyword evidence="2" id="KW-0808">Transferase</keyword>
<organism evidence="2 3">
    <name type="scientific">Roseisolibacter agri</name>
    <dbReference type="NCBI Taxonomy" id="2014610"/>
    <lineage>
        <taxon>Bacteria</taxon>
        <taxon>Pseudomonadati</taxon>
        <taxon>Gemmatimonadota</taxon>
        <taxon>Gemmatimonadia</taxon>
        <taxon>Gemmatimonadales</taxon>
        <taxon>Gemmatimonadaceae</taxon>
        <taxon>Roseisolibacter</taxon>
    </lineage>
</organism>
<dbReference type="AlphaFoldDB" id="A0AA37Q7Q9"/>
<dbReference type="Proteomes" id="UP001161325">
    <property type="component" value="Unassembled WGS sequence"/>
</dbReference>
<comment type="similarity">
    <text evidence="1">Belongs to the ROK (NagC/XylR) family.</text>
</comment>
<accession>A0AA37Q7Q9</accession>
<comment type="caution">
    <text evidence="2">The sequence shown here is derived from an EMBL/GenBank/DDBJ whole genome shotgun (WGS) entry which is preliminary data.</text>
</comment>
<dbReference type="InterPro" id="IPR036388">
    <property type="entry name" value="WH-like_DNA-bd_sf"/>
</dbReference>
<dbReference type="RefSeq" id="WP_284348347.1">
    <property type="nucleotide sequence ID" value="NZ_BRXS01000001.1"/>
</dbReference>
<keyword evidence="2" id="KW-0418">Kinase</keyword>
<gene>
    <name evidence="2" type="ORF">rosag_04140</name>
</gene>
<sequence length="417" mass="44527">MRKINTRNFRVATRTTTREVNRQIVLNLIRELQPISRAELARRMDVSRSLLTPLVRELVTRGSVVEGGTARAQRGRRPTLLRVRTNRNLAVAVDVRPGHTSVALADFGGQVIAREAFETPASPEALIDALAACVPALVAAHVGEEDADGEDGPTVRGVGLVVPGMVDRRTGRVIYAPRLGWRDVDLRDGLAERLGYKVRIENAPIACALARLWLSPDGLGGSQSFAYVSISEGVGVGLVVRGEVLRGETHTAGEFGHVSLDRSGPPCICGKRGCWEALAGNAATLARYEQRAAAAAREAVQPPLRRAPATTVEEVVRRAHDGERAALEALEETGTHIGRGLAALVSVFNPGRIFVGGEITAAWDLLDAPVRRALVEDTLTDAARATSVVPDRSPAEYRLLGAVALLAASTYAAPRVG</sequence>
<dbReference type="PANTHER" id="PTHR18964:SF110">
    <property type="entry name" value="TRANSCRIPTIONAL REGULATOR, XYLR-RELATED"/>
    <property type="match status" value="1"/>
</dbReference>
<dbReference type="SUPFAM" id="SSF46785">
    <property type="entry name" value="Winged helix' DNA-binding domain"/>
    <property type="match status" value="1"/>
</dbReference>
<dbReference type="Gene3D" id="1.10.10.10">
    <property type="entry name" value="Winged helix-like DNA-binding domain superfamily/Winged helix DNA-binding domain"/>
    <property type="match status" value="1"/>
</dbReference>
<dbReference type="InterPro" id="IPR049874">
    <property type="entry name" value="ROK_cs"/>
</dbReference>
<evidence type="ECO:0000313" key="3">
    <source>
        <dbReference type="Proteomes" id="UP001161325"/>
    </source>
</evidence>
<dbReference type="InterPro" id="IPR000600">
    <property type="entry name" value="ROK"/>
</dbReference>
<dbReference type="GO" id="GO:0016301">
    <property type="term" value="F:kinase activity"/>
    <property type="evidence" value="ECO:0007669"/>
    <property type="project" value="UniProtKB-KW"/>
</dbReference>
<reference evidence="2" key="1">
    <citation type="submission" date="2022-08" db="EMBL/GenBank/DDBJ databases">
        <title>Draft genome sequencing of Roseisolibacter agri AW1220.</title>
        <authorList>
            <person name="Tobiishi Y."/>
            <person name="Tonouchi A."/>
        </authorList>
    </citation>
    <scope>NUCLEOTIDE SEQUENCE</scope>
    <source>
        <strain evidence="2">AW1220</strain>
    </source>
</reference>
<dbReference type="EMBL" id="BRXS01000001">
    <property type="protein sequence ID" value="GLC23901.1"/>
    <property type="molecule type" value="Genomic_DNA"/>
</dbReference>
<dbReference type="PROSITE" id="PS01125">
    <property type="entry name" value="ROK"/>
    <property type="match status" value="1"/>
</dbReference>
<keyword evidence="3" id="KW-1185">Reference proteome</keyword>
<proteinExistence type="inferred from homology"/>